<sequence length="599" mass="64247">MAELEFRVLGPVQAWRAGQPVPLGGNRVLTLLAGLLLSPNEVVSWHRLAEWVWGDQPPSHPRSALHNGISRVRQLLGRSVIQTQGSGYQLVTDAAHHDLLLFDQLTTAAADAELRGATEAAVDLLSEALALWRPPLLGNLDASALYRHTIDHLTDRYLDAHEERARLCLRLGRHAELIVELSDLVRANPFRETLAGQLMLALFRSGRRADALMVYQQLRQVLRDELGVDPGTTIRDLHSEILRTESAVPAREPGPPMPVHCTSGSTPVAQVPPRQLPAPSGRLIGRDPQLAALDDWLAAGDSTLAAVVGPAGAGKTALALWWANRIRGRFPDGQLYLDLGGYGDAPPLRVEDSLAILLGALGVPTDAVPTEIRSAGALLRSMLAERQVLVVLDNARDSDQIRPLLPGGGSTAATVVTSRKQLRGLVARDGAHRVEVAELEADAAAELLCAAAGLSPGSLTPQVTTDLVQRCAGLPLALRIIGERIARTGVAMPGEPTTVSGLDVLSTHEGTDTDLAAVLDWSYRALDAKTAAAYRQLGRYPGTELRVEDAPAVFGGSADVASRMLDTLAAMYLVQQRGAGRYEWNDLIRRHAARCADLA</sequence>
<dbReference type="GO" id="GO:0000160">
    <property type="term" value="P:phosphorelay signal transduction system"/>
    <property type="evidence" value="ECO:0007669"/>
    <property type="project" value="InterPro"/>
</dbReference>
<dbReference type="Pfam" id="PF03704">
    <property type="entry name" value="BTAD"/>
    <property type="match status" value="1"/>
</dbReference>
<proteinExistence type="inferred from homology"/>
<dbReference type="InterPro" id="IPR036388">
    <property type="entry name" value="WH-like_DNA-bd_sf"/>
</dbReference>
<dbReference type="CDD" id="cd15831">
    <property type="entry name" value="BTAD"/>
    <property type="match status" value="1"/>
</dbReference>
<dbReference type="SMART" id="SM00862">
    <property type="entry name" value="Trans_reg_C"/>
    <property type="match status" value="1"/>
</dbReference>
<keyword evidence="4" id="KW-0804">Transcription</keyword>
<dbReference type="GO" id="GO:0043531">
    <property type="term" value="F:ADP binding"/>
    <property type="evidence" value="ECO:0007669"/>
    <property type="project" value="InterPro"/>
</dbReference>
<dbReference type="SUPFAM" id="SSF46894">
    <property type="entry name" value="C-terminal effector domain of the bipartite response regulators"/>
    <property type="match status" value="1"/>
</dbReference>
<dbReference type="SUPFAM" id="SSF52540">
    <property type="entry name" value="P-loop containing nucleoside triphosphate hydrolases"/>
    <property type="match status" value="1"/>
</dbReference>
<comment type="similarity">
    <text evidence="1">Belongs to the AfsR/DnrI/RedD regulatory family.</text>
</comment>
<dbReference type="Gene3D" id="1.10.8.430">
    <property type="entry name" value="Helical domain of apoptotic protease-activating factors"/>
    <property type="match status" value="1"/>
</dbReference>
<dbReference type="SMART" id="SM01043">
    <property type="entry name" value="BTAD"/>
    <property type="match status" value="1"/>
</dbReference>
<keyword evidence="3 5" id="KW-0238">DNA-binding</keyword>
<evidence type="ECO:0000256" key="1">
    <source>
        <dbReference type="ARBA" id="ARBA00005820"/>
    </source>
</evidence>
<feature type="domain" description="OmpR/PhoB-type" evidence="6">
    <location>
        <begin position="1"/>
        <end position="92"/>
    </location>
</feature>
<feature type="DNA-binding region" description="OmpR/PhoB-type" evidence="5">
    <location>
        <begin position="1"/>
        <end position="92"/>
    </location>
</feature>
<dbReference type="Gene3D" id="1.10.10.10">
    <property type="entry name" value="Winged helix-like DNA-binding domain superfamily/Winged helix DNA-binding domain"/>
    <property type="match status" value="1"/>
</dbReference>
<dbReference type="PRINTS" id="PR00364">
    <property type="entry name" value="DISEASERSIST"/>
</dbReference>
<keyword evidence="8" id="KW-1185">Reference proteome</keyword>
<evidence type="ECO:0000313" key="7">
    <source>
        <dbReference type="EMBL" id="BCJ29290.1"/>
    </source>
</evidence>
<dbReference type="GO" id="GO:0003677">
    <property type="term" value="F:DNA binding"/>
    <property type="evidence" value="ECO:0007669"/>
    <property type="project" value="UniProtKB-UniRule"/>
</dbReference>
<dbReference type="InterPro" id="IPR016032">
    <property type="entry name" value="Sig_transdc_resp-reg_C-effctor"/>
</dbReference>
<dbReference type="AlphaFoldDB" id="A0A810L187"/>
<organism evidence="7 8">
    <name type="scientific">Actinocatenispora sera</name>
    <dbReference type="NCBI Taxonomy" id="390989"/>
    <lineage>
        <taxon>Bacteria</taxon>
        <taxon>Bacillati</taxon>
        <taxon>Actinomycetota</taxon>
        <taxon>Actinomycetes</taxon>
        <taxon>Micromonosporales</taxon>
        <taxon>Micromonosporaceae</taxon>
        <taxon>Actinocatenispora</taxon>
    </lineage>
</organism>
<dbReference type="OrthoDB" id="7628974at2"/>
<dbReference type="InterPro" id="IPR001867">
    <property type="entry name" value="OmpR/PhoB-type_DNA-bd"/>
</dbReference>
<evidence type="ECO:0000256" key="5">
    <source>
        <dbReference type="PROSITE-ProRule" id="PRU01091"/>
    </source>
</evidence>
<accession>A0A810L187</accession>
<dbReference type="InterPro" id="IPR042197">
    <property type="entry name" value="Apaf_helical"/>
</dbReference>
<dbReference type="GO" id="GO:0006355">
    <property type="term" value="P:regulation of DNA-templated transcription"/>
    <property type="evidence" value="ECO:0007669"/>
    <property type="project" value="InterPro"/>
</dbReference>
<evidence type="ECO:0000313" key="8">
    <source>
        <dbReference type="Proteomes" id="UP000680750"/>
    </source>
</evidence>
<name>A0A810L187_9ACTN</name>
<dbReference type="Gene3D" id="3.40.50.300">
    <property type="entry name" value="P-loop containing nucleotide triphosphate hydrolases"/>
    <property type="match status" value="1"/>
</dbReference>
<evidence type="ECO:0000256" key="2">
    <source>
        <dbReference type="ARBA" id="ARBA00023015"/>
    </source>
</evidence>
<evidence type="ECO:0000259" key="6">
    <source>
        <dbReference type="PROSITE" id="PS51755"/>
    </source>
</evidence>
<dbReference type="InterPro" id="IPR051677">
    <property type="entry name" value="AfsR-DnrI-RedD_regulator"/>
</dbReference>
<dbReference type="RefSeq" id="WP_051803078.1">
    <property type="nucleotide sequence ID" value="NZ_AP023354.1"/>
</dbReference>
<dbReference type="InterPro" id="IPR005158">
    <property type="entry name" value="BTAD"/>
</dbReference>
<evidence type="ECO:0000256" key="3">
    <source>
        <dbReference type="ARBA" id="ARBA00023125"/>
    </source>
</evidence>
<dbReference type="InterPro" id="IPR027417">
    <property type="entry name" value="P-loop_NTPase"/>
</dbReference>
<dbReference type="PANTHER" id="PTHR35807:SF1">
    <property type="entry name" value="TRANSCRIPTIONAL REGULATOR REDD"/>
    <property type="match status" value="1"/>
</dbReference>
<dbReference type="Proteomes" id="UP000680750">
    <property type="component" value="Chromosome"/>
</dbReference>
<dbReference type="Gene3D" id="1.25.40.10">
    <property type="entry name" value="Tetratricopeptide repeat domain"/>
    <property type="match status" value="1"/>
</dbReference>
<dbReference type="KEGG" id="aser:Asera_33980"/>
<protein>
    <recommendedName>
        <fullName evidence="6">OmpR/PhoB-type domain-containing protein</fullName>
    </recommendedName>
</protein>
<dbReference type="PANTHER" id="PTHR35807">
    <property type="entry name" value="TRANSCRIPTIONAL REGULATOR REDD-RELATED"/>
    <property type="match status" value="1"/>
</dbReference>
<gene>
    <name evidence="7" type="ORF">Asera_33980</name>
</gene>
<dbReference type="SUPFAM" id="SSF48452">
    <property type="entry name" value="TPR-like"/>
    <property type="match status" value="1"/>
</dbReference>
<dbReference type="InterPro" id="IPR011990">
    <property type="entry name" value="TPR-like_helical_dom_sf"/>
</dbReference>
<evidence type="ECO:0000256" key="4">
    <source>
        <dbReference type="ARBA" id="ARBA00023163"/>
    </source>
</evidence>
<dbReference type="EMBL" id="AP023354">
    <property type="protein sequence ID" value="BCJ29290.1"/>
    <property type="molecule type" value="Genomic_DNA"/>
</dbReference>
<dbReference type="PROSITE" id="PS51755">
    <property type="entry name" value="OMPR_PHOB"/>
    <property type="match status" value="1"/>
</dbReference>
<keyword evidence="2" id="KW-0805">Transcription regulation</keyword>
<reference evidence="7" key="1">
    <citation type="submission" date="2020-08" db="EMBL/GenBank/DDBJ databases">
        <title>Whole genome shotgun sequence of Actinocatenispora sera NBRC 101916.</title>
        <authorList>
            <person name="Komaki H."/>
            <person name="Tamura T."/>
        </authorList>
    </citation>
    <scope>NUCLEOTIDE SEQUENCE</scope>
    <source>
        <strain evidence="7">NBRC 101916</strain>
    </source>
</reference>